<name>A0ABU0DMZ6_9HYPH</name>
<dbReference type="InterPro" id="IPR009270">
    <property type="entry name" value="DUF927"/>
</dbReference>
<gene>
    <name evidence="3" type="ORF">J2S76_004269</name>
</gene>
<evidence type="ECO:0000313" key="3">
    <source>
        <dbReference type="EMBL" id="MDQ0349818.1"/>
    </source>
</evidence>
<reference evidence="3 4" key="1">
    <citation type="submission" date="2023-07" db="EMBL/GenBank/DDBJ databases">
        <title>Genomic Encyclopedia of Type Strains, Phase IV (KMG-IV): sequencing the most valuable type-strain genomes for metagenomic binning, comparative biology and taxonomic classification.</title>
        <authorList>
            <person name="Goeker M."/>
        </authorList>
    </citation>
    <scope>NUCLEOTIDE SEQUENCE [LARGE SCALE GENOMIC DNA]</scope>
    <source>
        <strain evidence="3 4">DSM 1277</strain>
    </source>
</reference>
<sequence>MTKKSEKKAPGTSPATSNNDAPRVLEAIEGDGRRHVRYGTSKSSMWVEKGALALNAREVFAQFENLGITHGPADFAKAKGAISEYADFAPSGSAATRPGWLGDVYFFRDGTRTSADDSRPILFEPDQRYVPRGSLEGWQAAIGCVAKKQEFILTAMAAAFVGPLHPYLPPGSQTVLLELVGPPHCGKSTVALLAASVWAGDAGNPLGGADSWQMTANAVDARKRRGADGLLVWDEVNTAGASEQQRELIRSAYFGLTSAGAKERFGDKPVTDALRAVLISTSNRSVAERFSRDADDDRAVRSRVLTLLVPEAKYGGVFPRKPRDFGNREEAIQFLRREIDAHYGCAGRAFVQRLVAADPARLRRRVSKWWSRMLAKAEAAGIVDPRHRQILAAIYAAGKVATDMGIMGKDWGFSAAWPLRAVGRSPEPSRPKALSRLERYIRKYEAEFLDVEAAPADLTRDRFKSLRGLTRTTANGAELLVPVPAFEKAFQNPGQLARDLRDRGIIKGGTGTKPKISIHAPRRFRNGVRVYRILLDRLQSA</sequence>
<accession>A0ABU0DMZ6</accession>
<dbReference type="Proteomes" id="UP001238467">
    <property type="component" value="Unassembled WGS sequence"/>
</dbReference>
<feature type="region of interest" description="Disordered" evidence="1">
    <location>
        <begin position="1"/>
        <end position="24"/>
    </location>
</feature>
<proteinExistence type="predicted"/>
<dbReference type="EMBL" id="JAUSUH010000012">
    <property type="protein sequence ID" value="MDQ0349818.1"/>
    <property type="molecule type" value="Genomic_DNA"/>
</dbReference>
<evidence type="ECO:0000313" key="4">
    <source>
        <dbReference type="Proteomes" id="UP001238467"/>
    </source>
</evidence>
<dbReference type="RefSeq" id="WP_307063833.1">
    <property type="nucleotide sequence ID" value="NZ_JAUSUH010000012.1"/>
</dbReference>
<evidence type="ECO:0000259" key="2">
    <source>
        <dbReference type="Pfam" id="PF06048"/>
    </source>
</evidence>
<dbReference type="Pfam" id="PF06048">
    <property type="entry name" value="DUF927"/>
    <property type="match status" value="1"/>
</dbReference>
<evidence type="ECO:0000256" key="1">
    <source>
        <dbReference type="SAM" id="MobiDB-lite"/>
    </source>
</evidence>
<keyword evidence="4" id="KW-1185">Reference proteome</keyword>
<protein>
    <recommendedName>
        <fullName evidence="2">DUF927 domain-containing protein</fullName>
    </recommendedName>
</protein>
<feature type="domain" description="DUF927" evidence="2">
    <location>
        <begin position="44"/>
        <end position="243"/>
    </location>
</feature>
<organism evidence="3 4">
    <name type="scientific">Ancylobacter vacuolatus</name>
    <dbReference type="NCBI Taxonomy" id="223389"/>
    <lineage>
        <taxon>Bacteria</taxon>
        <taxon>Pseudomonadati</taxon>
        <taxon>Pseudomonadota</taxon>
        <taxon>Alphaproteobacteria</taxon>
        <taxon>Hyphomicrobiales</taxon>
        <taxon>Xanthobacteraceae</taxon>
        <taxon>Ancylobacter</taxon>
    </lineage>
</organism>
<comment type="caution">
    <text evidence="3">The sequence shown here is derived from an EMBL/GenBank/DDBJ whole genome shotgun (WGS) entry which is preliminary data.</text>
</comment>